<keyword evidence="3" id="KW-1185">Reference proteome</keyword>
<dbReference type="Gene3D" id="1.20.58.220">
    <property type="entry name" value="Phosphate transport system protein phou homolog 2, domain 2"/>
    <property type="match status" value="1"/>
</dbReference>
<evidence type="ECO:0000313" key="3">
    <source>
        <dbReference type="Proteomes" id="UP000261764"/>
    </source>
</evidence>
<dbReference type="InterPro" id="IPR026022">
    <property type="entry name" value="PhoU_dom"/>
</dbReference>
<dbReference type="Pfam" id="PF01895">
    <property type="entry name" value="PhoU"/>
    <property type="match status" value="1"/>
</dbReference>
<dbReference type="KEGG" id="mamp:MAMA39_05300"/>
<reference evidence="2 3" key="1">
    <citation type="journal article" date="2015" name="Clin. Infect. Dis.">
        <title>Genomic Investigations unmask Mycoplasma amphoriforme, a new respiratory pathogen.</title>
        <authorList>
            <person name="Gillespie S.H."/>
            <person name="Ling C.L."/>
            <person name="Oravcova K."/>
            <person name="Pinheiro M."/>
            <person name="Wells L."/>
            <person name="Bryant J.M."/>
            <person name="McHugh T.D."/>
            <person name="Bebear C."/>
            <person name="Webster D."/>
            <person name="Harris S.R."/>
            <person name="Seth-Smith H.M."/>
            <person name="Thomson N.R."/>
        </authorList>
    </citation>
    <scope>NUCLEOTIDE SEQUENCE [LARGE SCALE GENOMIC DNA]</scope>
    <source>
        <strain evidence="2 3">A39</strain>
    </source>
</reference>
<evidence type="ECO:0000259" key="1">
    <source>
        <dbReference type="Pfam" id="PF01895"/>
    </source>
</evidence>
<dbReference type="PANTHER" id="PTHR42930">
    <property type="entry name" value="PHOSPHATE-SPECIFIC TRANSPORT SYSTEM ACCESSORY PROTEIN PHOU"/>
    <property type="match status" value="1"/>
</dbReference>
<dbReference type="PANTHER" id="PTHR42930:SF3">
    <property type="entry name" value="PHOSPHATE-SPECIFIC TRANSPORT SYSTEM ACCESSORY PROTEIN PHOU"/>
    <property type="match status" value="1"/>
</dbReference>
<accession>A0A292IJE3</accession>
<dbReference type="GO" id="GO:0045936">
    <property type="term" value="P:negative regulation of phosphate metabolic process"/>
    <property type="evidence" value="ECO:0007669"/>
    <property type="project" value="InterPro"/>
</dbReference>
<protein>
    <recommendedName>
        <fullName evidence="1">PhoU domain-containing protein</fullName>
    </recommendedName>
</protein>
<dbReference type="GO" id="GO:0030643">
    <property type="term" value="P:intracellular phosphate ion homeostasis"/>
    <property type="evidence" value="ECO:0007669"/>
    <property type="project" value="InterPro"/>
</dbReference>
<dbReference type="SUPFAM" id="SSF109755">
    <property type="entry name" value="PhoU-like"/>
    <property type="match status" value="1"/>
</dbReference>
<organism evidence="2 3">
    <name type="scientific">Mycoplasma amphoriforme A39</name>
    <dbReference type="NCBI Taxonomy" id="572419"/>
    <lineage>
        <taxon>Bacteria</taxon>
        <taxon>Bacillati</taxon>
        <taxon>Mycoplasmatota</taxon>
        <taxon>Mollicutes</taxon>
        <taxon>Mycoplasmataceae</taxon>
        <taxon>Mycoplasma</taxon>
    </lineage>
</organism>
<dbReference type="InterPro" id="IPR038078">
    <property type="entry name" value="PhoU-like_sf"/>
</dbReference>
<name>A0A292IJE3_9MOLU</name>
<gene>
    <name evidence="2" type="ORF">MAMA39_05300</name>
</gene>
<dbReference type="AlphaFoldDB" id="A0A292IJE3"/>
<sequence>MAINYGSLKQAEDNLLKKFYAYLSHTYKMHLVVIKTFEEYANIEEVNKKIQRVFELEKISNITQAELLDECTWMISKEQPQAGHLRFVIAIINSINDLERICDYANNLAKFLEITPSMKPDHLTSLATLERLAIDNFYKIFEHFRTHDAFNSYEYAEELLNDFTKKFREHLQVFNDSFFRENQHESGVTVSLILAFKNVERIMDHIMNIIEYFIYIKEAHFFFKKRS</sequence>
<feature type="domain" description="PhoU" evidence="1">
    <location>
        <begin position="46"/>
        <end position="111"/>
    </location>
</feature>
<dbReference type="InterPro" id="IPR028366">
    <property type="entry name" value="PhoU"/>
</dbReference>
<dbReference type="Proteomes" id="UP000261764">
    <property type="component" value="Chromosome I"/>
</dbReference>
<evidence type="ECO:0000313" key="2">
    <source>
        <dbReference type="EMBL" id="CDN40647.1"/>
    </source>
</evidence>
<dbReference type="NCBIfam" id="TIGR02135">
    <property type="entry name" value="phoU_full"/>
    <property type="match status" value="1"/>
</dbReference>
<proteinExistence type="predicted"/>
<dbReference type="RefSeq" id="WP_343251273.1">
    <property type="nucleotide sequence ID" value="NZ_HG937516.1"/>
</dbReference>
<dbReference type="EMBL" id="HG937516">
    <property type="protein sequence ID" value="CDN40647.1"/>
    <property type="molecule type" value="Genomic_DNA"/>
</dbReference>